<dbReference type="CDD" id="cd05015">
    <property type="entry name" value="SIS_PGI_1"/>
    <property type="match status" value="1"/>
</dbReference>
<evidence type="ECO:0000256" key="5">
    <source>
        <dbReference type="SAM" id="MobiDB-lite"/>
    </source>
</evidence>
<comment type="similarity">
    <text evidence="4">Belongs to the GPI family.</text>
</comment>
<dbReference type="PANTHER" id="PTHR11469">
    <property type="entry name" value="GLUCOSE-6-PHOSPHATE ISOMERASE"/>
    <property type="match status" value="1"/>
</dbReference>
<dbReference type="InterPro" id="IPR035482">
    <property type="entry name" value="SIS_PGI_2"/>
</dbReference>
<dbReference type="PANTHER" id="PTHR11469:SF1">
    <property type="entry name" value="GLUCOSE-6-PHOSPHATE ISOMERASE"/>
    <property type="match status" value="1"/>
</dbReference>
<dbReference type="InterPro" id="IPR035476">
    <property type="entry name" value="SIS_PGI_1"/>
</dbReference>
<dbReference type="SUPFAM" id="SSF53697">
    <property type="entry name" value="SIS domain"/>
    <property type="match status" value="1"/>
</dbReference>
<keyword evidence="2 4" id="KW-0324">Glycolysis</keyword>
<accession>A0ABR1FH78</accession>
<dbReference type="Gene3D" id="3.40.50.10490">
    <property type="entry name" value="Glucose-6-phosphate isomerase like protein, domain 1"/>
    <property type="match status" value="2"/>
</dbReference>
<evidence type="ECO:0000256" key="4">
    <source>
        <dbReference type="RuleBase" id="RU000612"/>
    </source>
</evidence>
<dbReference type="EMBL" id="JBBJCI010000425">
    <property type="protein sequence ID" value="KAK7230737.1"/>
    <property type="molecule type" value="Genomic_DNA"/>
</dbReference>
<name>A0ABR1FH78_AURAN</name>
<dbReference type="EC" id="5.3.1.9" evidence="4"/>
<feature type="region of interest" description="Disordered" evidence="5">
    <location>
        <begin position="53"/>
        <end position="80"/>
    </location>
</feature>
<comment type="caution">
    <text evidence="6">The sequence shown here is derived from an EMBL/GenBank/DDBJ whole genome shotgun (WGS) entry which is preliminary data.</text>
</comment>
<organism evidence="6 7">
    <name type="scientific">Aureococcus anophagefferens</name>
    <name type="common">Harmful bloom alga</name>
    <dbReference type="NCBI Taxonomy" id="44056"/>
    <lineage>
        <taxon>Eukaryota</taxon>
        <taxon>Sar</taxon>
        <taxon>Stramenopiles</taxon>
        <taxon>Ochrophyta</taxon>
        <taxon>Pelagophyceae</taxon>
        <taxon>Pelagomonadales</taxon>
        <taxon>Pelagomonadaceae</taxon>
        <taxon>Aureococcus</taxon>
    </lineage>
</organism>
<dbReference type="Proteomes" id="UP001363151">
    <property type="component" value="Unassembled WGS sequence"/>
</dbReference>
<dbReference type="GO" id="GO:0016853">
    <property type="term" value="F:isomerase activity"/>
    <property type="evidence" value="ECO:0007669"/>
    <property type="project" value="UniProtKB-KW"/>
</dbReference>
<evidence type="ECO:0000313" key="6">
    <source>
        <dbReference type="EMBL" id="KAK7230737.1"/>
    </source>
</evidence>
<reference evidence="6 7" key="1">
    <citation type="submission" date="2024-03" db="EMBL/GenBank/DDBJ databases">
        <title>Aureococcus anophagefferens CCMP1851 and Kratosvirus quantuckense: Draft genome of a second virus-susceptible host strain in the model system.</title>
        <authorList>
            <person name="Chase E."/>
            <person name="Truchon A.R."/>
            <person name="Schepens W."/>
            <person name="Wilhelm S.W."/>
        </authorList>
    </citation>
    <scope>NUCLEOTIDE SEQUENCE [LARGE SCALE GENOMIC DNA]</scope>
    <source>
        <strain evidence="6 7">CCMP1851</strain>
    </source>
</reference>
<keyword evidence="1 4" id="KW-0312">Gluconeogenesis</keyword>
<dbReference type="HAMAP" id="MF_00473">
    <property type="entry name" value="G6P_isomerase"/>
    <property type="match status" value="1"/>
</dbReference>
<evidence type="ECO:0000313" key="7">
    <source>
        <dbReference type="Proteomes" id="UP001363151"/>
    </source>
</evidence>
<evidence type="ECO:0000256" key="2">
    <source>
        <dbReference type="ARBA" id="ARBA00023152"/>
    </source>
</evidence>
<comment type="pathway">
    <text evidence="4">Carbohydrate degradation; glycolysis; D-glyceraldehyde 3-phosphate and glycerone phosphate from D-glucose: step 2/4.</text>
</comment>
<sequence length="897" mass="97524">MRTALALWLGRPTWCPRGAPPAATVPPSKYYDYRRTNDGATYEEIMGLPQLSTEEDDDDAEDAGQDADETPGGWRPFDFLQRRQRRRDDGGQTHYHNLHKDEIDSGISRHLRDLGLGELELDPVELGIAPSFSLTSTEAWLSLEAHADLMKKRHLRTLMADAPRAAALTLEVGDVLLDYSRQKVTEETMALLRALAEATDVEEKISRMRRGERINTSERRGVLHTALRAPRSAIASARNVKDSALRSDLGLQVPVDEAIAASCDVRDRLFEFVDRVRRGDVASYGGEAFESALVVGIGGSYLGPEFVLRATAGAEPANNDERPLDVRFLANVDPVAFDDAVRGLDPTKTLGIVVSKSWGTAETLRNAAKVKAWIIDGHGAGEGEAGVVKAHFVACASRTASDKVERWGVDASTRLFEFWNWVGGRFSASASPGLLPLALARGSESARRFLDGAHAIDDHFFTAPLERNVPAVMALLGVWNVNFLGLGARAVVPYAESLDRFAAHVQQLEMESNGKSVTIDGKPLDFTTGEIVFGEPGTNAQHSFFQLLHCGQAVPTDFIGFALPHTNTSDDRGHDVLMANFFAQPDALAVGRSFKDDARRDAATSTINCRSHPQQLEPSFPAHYLVNKFLSPSSFIMFNAITNVVKNVITKPIEGDEDPNKLTITKKPTFTKQELLSVHDDAVAFAKLLISKGVDEDHPNRIEIALEIQDIVLNLQWNANHAATLAAETATKRELVTQVKVSGELQQEAQAGLKETAAKISEGFGRLENLLVVPPPHAGPRKAEVVDKVSIEPVSGEPVVCGKAKAKAIEAGKSVDVCEAEVALRKPAAAAAYQKAVNKHNSDVPAPKVKKSKKPAPAPAPAPAPEPEPETEPAAKSFKEKFKELQAALEDKAKKNY</sequence>
<dbReference type="PRINTS" id="PR00662">
    <property type="entry name" value="G6PISOMERASE"/>
</dbReference>
<dbReference type="InterPro" id="IPR001672">
    <property type="entry name" value="G6P_Isomerase"/>
</dbReference>
<proteinExistence type="inferred from homology"/>
<feature type="region of interest" description="Disordered" evidence="5">
    <location>
        <begin position="838"/>
        <end position="897"/>
    </location>
</feature>
<keyword evidence="7" id="KW-1185">Reference proteome</keyword>
<dbReference type="Pfam" id="PF00342">
    <property type="entry name" value="PGI"/>
    <property type="match status" value="1"/>
</dbReference>
<feature type="compositionally biased region" description="Pro residues" evidence="5">
    <location>
        <begin position="856"/>
        <end position="866"/>
    </location>
</feature>
<feature type="compositionally biased region" description="Acidic residues" evidence="5">
    <location>
        <begin position="53"/>
        <end position="69"/>
    </location>
</feature>
<evidence type="ECO:0000256" key="3">
    <source>
        <dbReference type="ARBA" id="ARBA00023235"/>
    </source>
</evidence>
<protein>
    <recommendedName>
        <fullName evidence="4">Glucose-6-phosphate isomerase</fullName>
        <ecNumber evidence="4">5.3.1.9</ecNumber>
    </recommendedName>
</protein>
<keyword evidence="3 4" id="KW-0413">Isomerase</keyword>
<feature type="compositionally biased region" description="Basic and acidic residues" evidence="5">
    <location>
        <begin position="877"/>
        <end position="897"/>
    </location>
</feature>
<evidence type="ECO:0000256" key="1">
    <source>
        <dbReference type="ARBA" id="ARBA00022432"/>
    </source>
</evidence>
<dbReference type="PROSITE" id="PS51463">
    <property type="entry name" value="P_GLUCOSE_ISOMERASE_3"/>
    <property type="match status" value="1"/>
</dbReference>
<dbReference type="CDD" id="cd05016">
    <property type="entry name" value="SIS_PGI_2"/>
    <property type="match status" value="1"/>
</dbReference>
<comment type="catalytic activity">
    <reaction evidence="4">
        <text>alpha-D-glucose 6-phosphate = beta-D-fructose 6-phosphate</text>
        <dbReference type="Rhea" id="RHEA:11816"/>
        <dbReference type="ChEBI" id="CHEBI:57634"/>
        <dbReference type="ChEBI" id="CHEBI:58225"/>
        <dbReference type="EC" id="5.3.1.9"/>
    </reaction>
</comment>
<gene>
    <name evidence="6" type="ORF">SO694_00172044</name>
</gene>
<dbReference type="InterPro" id="IPR046348">
    <property type="entry name" value="SIS_dom_sf"/>
</dbReference>